<dbReference type="EMBL" id="BMAV01007742">
    <property type="protein sequence ID" value="GFY50826.1"/>
    <property type="molecule type" value="Genomic_DNA"/>
</dbReference>
<dbReference type="AlphaFoldDB" id="A0A8X6XD92"/>
<comment type="caution">
    <text evidence="1">The sequence shown here is derived from an EMBL/GenBank/DDBJ whole genome shotgun (WGS) entry which is preliminary data.</text>
</comment>
<evidence type="ECO:0000313" key="1">
    <source>
        <dbReference type="EMBL" id="GFY50826.1"/>
    </source>
</evidence>
<sequence>MDMPERFFGVATVNACTAGSVVKEVQPIAQEMIQGNGNLAYRRDSWSSFALSKYISASGSSMTLTQGNHFFFLLLTVKFSS</sequence>
<proteinExistence type="predicted"/>
<organism evidence="1 2">
    <name type="scientific">Trichonephila inaurata madagascariensis</name>
    <dbReference type="NCBI Taxonomy" id="2747483"/>
    <lineage>
        <taxon>Eukaryota</taxon>
        <taxon>Metazoa</taxon>
        <taxon>Ecdysozoa</taxon>
        <taxon>Arthropoda</taxon>
        <taxon>Chelicerata</taxon>
        <taxon>Arachnida</taxon>
        <taxon>Araneae</taxon>
        <taxon>Araneomorphae</taxon>
        <taxon>Entelegynae</taxon>
        <taxon>Araneoidea</taxon>
        <taxon>Nephilidae</taxon>
        <taxon>Trichonephila</taxon>
        <taxon>Trichonephila inaurata</taxon>
    </lineage>
</organism>
<reference evidence="1" key="1">
    <citation type="submission" date="2020-08" db="EMBL/GenBank/DDBJ databases">
        <title>Multicomponent nature underlies the extraordinary mechanical properties of spider dragline silk.</title>
        <authorList>
            <person name="Kono N."/>
            <person name="Nakamura H."/>
            <person name="Mori M."/>
            <person name="Yoshida Y."/>
            <person name="Ohtoshi R."/>
            <person name="Malay A.D."/>
            <person name="Moran D.A.P."/>
            <person name="Tomita M."/>
            <person name="Numata K."/>
            <person name="Arakawa K."/>
        </authorList>
    </citation>
    <scope>NUCLEOTIDE SEQUENCE</scope>
</reference>
<keyword evidence="2" id="KW-1185">Reference proteome</keyword>
<dbReference type="Proteomes" id="UP000886998">
    <property type="component" value="Unassembled WGS sequence"/>
</dbReference>
<evidence type="ECO:0000313" key="2">
    <source>
        <dbReference type="Proteomes" id="UP000886998"/>
    </source>
</evidence>
<name>A0A8X6XD92_9ARAC</name>
<accession>A0A8X6XD92</accession>
<gene>
    <name evidence="1" type="ORF">TNIN_492901</name>
</gene>
<protein>
    <submittedName>
        <fullName evidence="1">Uncharacterized protein</fullName>
    </submittedName>
</protein>